<feature type="compositionally biased region" description="Polar residues" evidence="1">
    <location>
        <begin position="1473"/>
        <end position="1490"/>
    </location>
</feature>
<dbReference type="InterPro" id="IPR003961">
    <property type="entry name" value="FN3_dom"/>
</dbReference>
<keyword evidence="2" id="KW-1133">Transmembrane helix</keyword>
<evidence type="ECO:0000256" key="2">
    <source>
        <dbReference type="SAM" id="Phobius"/>
    </source>
</evidence>
<proteinExistence type="predicted"/>
<evidence type="ECO:0000256" key="1">
    <source>
        <dbReference type="SAM" id="MobiDB-lite"/>
    </source>
</evidence>
<keyword evidence="2" id="KW-0472">Membrane</keyword>
<dbReference type="EMBL" id="JAUKTR010000004">
    <property type="protein sequence ID" value="MDO1559832.1"/>
    <property type="molecule type" value="Genomic_DNA"/>
</dbReference>
<keyword evidence="5" id="KW-1185">Reference proteome</keyword>
<protein>
    <recommendedName>
        <fullName evidence="3">Fibronectin type-III domain-containing protein</fullName>
    </recommendedName>
</protein>
<dbReference type="PROSITE" id="PS50853">
    <property type="entry name" value="FN3"/>
    <property type="match status" value="1"/>
</dbReference>
<dbReference type="RefSeq" id="WP_302110264.1">
    <property type="nucleotide sequence ID" value="NZ_JAUKTR010000004.1"/>
</dbReference>
<feature type="transmembrane region" description="Helical" evidence="2">
    <location>
        <begin position="29"/>
        <end position="50"/>
    </location>
</feature>
<feature type="domain" description="Fibronectin type-III" evidence="3">
    <location>
        <begin position="526"/>
        <end position="622"/>
    </location>
</feature>
<reference evidence="4" key="1">
    <citation type="submission" date="2023-07" db="EMBL/GenBank/DDBJ databases">
        <title>Brevundimonas soil sp. nov., isolated from the soil of chemical plant.</title>
        <authorList>
            <person name="Wu N."/>
        </authorList>
    </citation>
    <scope>NUCLEOTIDE SEQUENCE</scope>
    <source>
        <strain evidence="4">XZ-24</strain>
    </source>
</reference>
<dbReference type="CDD" id="cd00063">
    <property type="entry name" value="FN3"/>
    <property type="match status" value="1"/>
</dbReference>
<evidence type="ECO:0000259" key="3">
    <source>
        <dbReference type="PROSITE" id="PS50853"/>
    </source>
</evidence>
<dbReference type="Proteomes" id="UP001169063">
    <property type="component" value="Unassembled WGS sequence"/>
</dbReference>
<gene>
    <name evidence="4" type="ORF">Q0812_10380</name>
</gene>
<evidence type="ECO:0000313" key="4">
    <source>
        <dbReference type="EMBL" id="MDO1559832.1"/>
    </source>
</evidence>
<evidence type="ECO:0000313" key="5">
    <source>
        <dbReference type="Proteomes" id="UP001169063"/>
    </source>
</evidence>
<accession>A0ABT8SMN7</accession>
<comment type="caution">
    <text evidence="4">The sequence shown here is derived from an EMBL/GenBank/DDBJ whole genome shotgun (WGS) entry which is preliminary data.</text>
</comment>
<sequence>MPPVAAFAAAAFTAVKVAAVVAIKTLAAMSIATVAKIGLAVLSVAGLFLLRKLPLPESTGQQLDTKLDPGAGVPVAFGRTATGGTMVYQDSWGSKNKYLGQVMVLSAGGPIEGIETYRASDYTVNFSGNPATGVGTAASITPSTAGSKLYRNKLKTVWRRGDTPEATSLATYASQLGGYLPGIDGSFKLSGLAHALVVCEHDQDAFPQGVPKHLWVLKGVKCYDPRLDDTYPGGEGPHRLDDPTTWAFTENPYIAALAWILGRFENGKKVWGIGAQAAEIDWDAYVAAANIADANEWKVGGVVTTTDDKFAVLNTILQAGGGAAIARGAQLSCRINAPKTSVFTLRPDDIVGDVEVANSPQWRDRKNRIVPQYREPNAAWEIIAGNAVTEADYVAEDGGEERTAEIHLPFVQSATQAAQLAAYELVNGREFLSFSLTAKPKLLTVRAGDCITVNLPELGATDLKCVVESRDFDPASMTVKLALRSETDGKHDFALGRTQDAPSSPTLNRYDPTALEAPNAAVWSITATDLSTLDGQSQPALIVEASANAVSDNPFATSVICEFRENSASVWSAFSEGPPTTTRFEVTGLNPQTAYDLGIRYRTREGLVTPRLVVGSATTGASISGGVMPGGIDWTGNTIVNVPVGLTTTANGLLTANHILHGAEIVSNLLDAANDDIAAIQGEITDIESGLNVAANQALSAANAALLAAGWSSANATSAYGFANAASASAVHSNANAALAANAALLSATYRDQAQSNAVTAANQAGIATTQAAYAAANSATAVSNANLSATYRNQAQSNAVIAANQAGYAAANAAGALNSSNLSATYRDQSSANAMIAANQAGFASSNAAAASASANLSASHSGWAAANAAIATTQAGYASANSAAASTSATVAASVGAASINKNPVFADYPASGYPAKWGAWSMPATYHSRVAGQISPYAIRLIGAAGFDVGIQQSSTDAGSSLAIQPGWYIAEADVTLVSGALTGAGVYVEAWNAAGSAVAQSFSFPFSTTPDISDAAPGAGTTGRTYRFRRLFQVTASSAFQLVIYAMSHWSALGSTTAANSIDWHRCAVRAATSAEIAAQRADTNSTNALSYIASNATAWASNVVALANRTTTLEASLQAQGNLIANPSGQNGLHLWTYKPGYYWGTSTYSSVAPLWFFTTLTGVTGDGYFYYDVPAVAYTPYALSWNAEIFGGFTGYFNVSLQPIPADKSAVLSRFKNAAGETYSDAVAGVQAGQPEDHGRSGRRGSLTVYPTDPATAYVRVIFYYAGTGNPTYCQFGLWNVKLEVGSQPTTYNEASTLTTTVARVSTSETAISDLTGRTMARWSIGTSVPGSAAFITAQAETTPGAAPTSNVAIGARAIQLYNQVGDEWLPALTVSGGNATFAGRLNAGTSISVGSGSWPVALASKDFVVTDGTVVSFGTDLGQIPALSFSTLGLAALSSGETYNLYADSLTSTGFTARLKINTPGSPSSYNLTTDTTPGSGPTRQIDKGANPDATGGIYTLTVSGQQSWNLPDQGMGQTIEYSGSVTFSVWVKVGGVWSQVGTITAQIDGLTFGTGNMGSTVSATENFTVSETMTLPSNIQAFGVSYASRSGGSSASLTDFNSVAWTSPGSGSGTRTATPSGQTTTVTVRPRT</sequence>
<feature type="region of interest" description="Disordered" evidence="1">
    <location>
        <begin position="1616"/>
        <end position="1640"/>
    </location>
</feature>
<organism evidence="4 5">
    <name type="scientific">Peiella sedimenti</name>
    <dbReference type="NCBI Taxonomy" id="3061083"/>
    <lineage>
        <taxon>Bacteria</taxon>
        <taxon>Pseudomonadati</taxon>
        <taxon>Pseudomonadota</taxon>
        <taxon>Alphaproteobacteria</taxon>
        <taxon>Caulobacterales</taxon>
        <taxon>Caulobacteraceae</taxon>
        <taxon>Peiella</taxon>
    </lineage>
</organism>
<name>A0ABT8SMN7_9CAUL</name>
<keyword evidence="2" id="KW-0812">Transmembrane</keyword>
<feature type="region of interest" description="Disordered" evidence="1">
    <location>
        <begin position="1473"/>
        <end position="1498"/>
    </location>
</feature>